<dbReference type="Gramene" id="TraesCS2D02G139300.1">
    <property type="protein sequence ID" value="TraesCS2D02G139300.1"/>
    <property type="gene ID" value="TraesCS2D02G139300"/>
</dbReference>
<protein>
    <submittedName>
        <fullName evidence="2">Uncharacterized protein</fullName>
    </submittedName>
</protein>
<feature type="compositionally biased region" description="Basic and acidic residues" evidence="1">
    <location>
        <begin position="347"/>
        <end position="364"/>
    </location>
</feature>
<dbReference type="EnsemblPlants" id="TraesCS2D02G139300.1">
    <property type="protein sequence ID" value="TraesCS2D02G139300.1"/>
    <property type="gene ID" value="TraesCS2D02G139300"/>
</dbReference>
<feature type="compositionally biased region" description="Low complexity" evidence="1">
    <location>
        <begin position="144"/>
        <end position="176"/>
    </location>
</feature>
<feature type="compositionally biased region" description="Low complexity" evidence="1">
    <location>
        <begin position="288"/>
        <end position="302"/>
    </location>
</feature>
<feature type="compositionally biased region" description="Polar residues" evidence="1">
    <location>
        <begin position="216"/>
        <end position="227"/>
    </location>
</feature>
<sequence>MSSRLPCDPHPRTTKKASASAAAVQQHRILLRPLRPNRREIISGVFFAASDADQLIAEAADRRGKTKLRAEIGKHDYDWLLTPPATPLSCSPALSRLTRATSASNAKSNSPLSRARQEKGSSSSLNTTVLASSGRLPHVRRTLSSASSSSVKATSSASGRSTPATSPRPPAAAAACRPPPQDKTHGRRLSSGSGAASQPKGPSSSSTARPRAPTTGASSPKSTTRAASEQPALTRRGANAVAHSRFAGQLSRDAMSTAQAAENAVPPSMVKTRPVPATVKQRSHGNGTATSPATAASRSAPRGDLLASKRLSRTGGDGRKTHDDEKAAPRPTVGFGSSVASTRRCLTKRDSRKLTVNEGGEQRSTRSVPSGGRLGSAATVSDARGRRRSTAGKDKVAVVVAAPDAFPSTRYDAMLLREDPKNLTWLNGCGEDDDGEDGSCGAGLVDGSLEPFHV</sequence>
<accession>A0A3B6D868</accession>
<keyword evidence="3" id="KW-1185">Reference proteome</keyword>
<name>A0A3B6D868_WHEAT</name>
<dbReference type="Gramene" id="TraesCS2D03G0293800.1">
    <property type="protein sequence ID" value="TraesCS2D03G0293800.1.CDS"/>
    <property type="gene ID" value="TraesCS2D03G0293800"/>
</dbReference>
<feature type="region of interest" description="Disordered" evidence="1">
    <location>
        <begin position="100"/>
        <end position="392"/>
    </location>
</feature>
<dbReference type="GO" id="GO:0055028">
    <property type="term" value="C:cortical microtubule"/>
    <property type="evidence" value="ECO:0000318"/>
    <property type="project" value="GO_Central"/>
</dbReference>
<dbReference type="AlphaFoldDB" id="A0A3B6D868"/>
<evidence type="ECO:0000256" key="1">
    <source>
        <dbReference type="SAM" id="MobiDB-lite"/>
    </source>
</evidence>
<dbReference type="OrthoDB" id="685089at2759"/>
<feature type="compositionally biased region" description="Basic and acidic residues" evidence="1">
    <location>
        <begin position="316"/>
        <end position="328"/>
    </location>
</feature>
<evidence type="ECO:0000313" key="3">
    <source>
        <dbReference type="Proteomes" id="UP000019116"/>
    </source>
</evidence>
<feature type="compositionally biased region" description="Low complexity" evidence="1">
    <location>
        <begin position="190"/>
        <end position="215"/>
    </location>
</feature>
<dbReference type="OMA" id="HSRFAGQ"/>
<reference evidence="2" key="1">
    <citation type="submission" date="2018-08" db="EMBL/GenBank/DDBJ databases">
        <authorList>
            <person name="Rossello M."/>
        </authorList>
    </citation>
    <scope>NUCLEOTIDE SEQUENCE [LARGE SCALE GENOMIC DNA]</scope>
    <source>
        <strain evidence="2">cv. Chinese Spring</strain>
    </source>
</reference>
<feature type="compositionally biased region" description="Polar residues" evidence="1">
    <location>
        <begin position="100"/>
        <end position="112"/>
    </location>
</feature>
<dbReference type="Gramene" id="TraesWEE_scaffold_111119_01G000300.1">
    <property type="protein sequence ID" value="TraesWEE_scaffold_111119_01G000300.1"/>
    <property type="gene ID" value="TraesWEE_scaffold_111119_01G000300"/>
</dbReference>
<reference evidence="2" key="2">
    <citation type="submission" date="2018-10" db="UniProtKB">
        <authorList>
            <consortium name="EnsemblPlants"/>
        </authorList>
    </citation>
    <scope>IDENTIFICATION</scope>
</reference>
<evidence type="ECO:0000313" key="2">
    <source>
        <dbReference type="EnsemblPlants" id="TraesCS2D02G139300.1"/>
    </source>
</evidence>
<proteinExistence type="predicted"/>
<dbReference type="Proteomes" id="UP000019116">
    <property type="component" value="Chromosome 2D"/>
</dbReference>
<organism evidence="2">
    <name type="scientific">Triticum aestivum</name>
    <name type="common">Wheat</name>
    <dbReference type="NCBI Taxonomy" id="4565"/>
    <lineage>
        <taxon>Eukaryota</taxon>
        <taxon>Viridiplantae</taxon>
        <taxon>Streptophyta</taxon>
        <taxon>Embryophyta</taxon>
        <taxon>Tracheophyta</taxon>
        <taxon>Spermatophyta</taxon>
        <taxon>Magnoliopsida</taxon>
        <taxon>Liliopsida</taxon>
        <taxon>Poales</taxon>
        <taxon>Poaceae</taxon>
        <taxon>BOP clade</taxon>
        <taxon>Pooideae</taxon>
        <taxon>Triticodae</taxon>
        <taxon>Triticeae</taxon>
        <taxon>Triticinae</taxon>
        <taxon>Triticum</taxon>
    </lineage>
</organism>
<feature type="region of interest" description="Disordered" evidence="1">
    <location>
        <begin position="1"/>
        <end position="21"/>
    </location>
</feature>
<feature type="compositionally biased region" description="Polar residues" evidence="1">
    <location>
        <begin position="120"/>
        <end position="131"/>
    </location>
</feature>
<dbReference type="GO" id="GO:0043622">
    <property type="term" value="P:cortical microtubule organization"/>
    <property type="evidence" value="ECO:0000318"/>
    <property type="project" value="GO_Central"/>
</dbReference>
<dbReference type="PaxDb" id="4565-Traes_2DS_B3667A8F6.1"/>
<dbReference type="STRING" id="4565.A0A3B6D868"/>